<proteinExistence type="inferred from homology"/>
<dbReference type="InterPro" id="IPR035901">
    <property type="entry name" value="GIY-YIG_endonuc_sf"/>
</dbReference>
<evidence type="ECO:0000259" key="2">
    <source>
        <dbReference type="PROSITE" id="PS50164"/>
    </source>
</evidence>
<dbReference type="CDD" id="cd10456">
    <property type="entry name" value="GIY-YIG_UPF0213"/>
    <property type="match status" value="1"/>
</dbReference>
<dbReference type="PANTHER" id="PTHR34477">
    <property type="entry name" value="UPF0213 PROTEIN YHBQ"/>
    <property type="match status" value="1"/>
</dbReference>
<dbReference type="SMART" id="SM00465">
    <property type="entry name" value="GIYc"/>
    <property type="match status" value="1"/>
</dbReference>
<dbReference type="SUPFAM" id="SSF82771">
    <property type="entry name" value="GIY-YIG endonuclease"/>
    <property type="match status" value="1"/>
</dbReference>
<protein>
    <submittedName>
        <fullName evidence="3">GIY-YIG nuclease family protein</fullName>
    </submittedName>
</protein>
<feature type="domain" description="GIY-YIG" evidence="2">
    <location>
        <begin position="9"/>
        <end position="85"/>
    </location>
</feature>
<dbReference type="PROSITE" id="PS50164">
    <property type="entry name" value="GIY_YIG"/>
    <property type="match status" value="1"/>
</dbReference>
<dbReference type="AlphaFoldDB" id="A0A6G7CPU4"/>
<evidence type="ECO:0000256" key="1">
    <source>
        <dbReference type="ARBA" id="ARBA00007435"/>
    </source>
</evidence>
<sequence length="97" mass="11082">MTTSGNTEKLWWVYFVRTPQNSLYCGITTSVERRFKQHCSGTGAKALRGKSPLELVWSYQVGSNKGDALRLECIIKRLPKAKKEQLVINPSYIDLYL</sequence>
<dbReference type="EMBL" id="CP049332">
    <property type="protein sequence ID" value="QIH44171.1"/>
    <property type="molecule type" value="Genomic_DNA"/>
</dbReference>
<dbReference type="Pfam" id="PF01541">
    <property type="entry name" value="GIY-YIG"/>
    <property type="match status" value="1"/>
</dbReference>
<dbReference type="InterPro" id="IPR000305">
    <property type="entry name" value="GIY-YIG_endonuc"/>
</dbReference>
<dbReference type="InterPro" id="IPR050190">
    <property type="entry name" value="UPF0213_domain"/>
</dbReference>
<name>A0A6G7CPU4_9VIBR</name>
<organism evidence="3 4">
    <name type="scientific">Vibrio ziniensis</name>
    <dbReference type="NCBI Taxonomy" id="2711221"/>
    <lineage>
        <taxon>Bacteria</taxon>
        <taxon>Pseudomonadati</taxon>
        <taxon>Pseudomonadota</taxon>
        <taxon>Gammaproteobacteria</taxon>
        <taxon>Vibrionales</taxon>
        <taxon>Vibrionaceae</taxon>
        <taxon>Vibrio</taxon>
    </lineage>
</organism>
<dbReference type="Proteomes" id="UP000503003">
    <property type="component" value="Chromosome 2"/>
</dbReference>
<gene>
    <name evidence="3" type="ORF">G5S32_19625</name>
</gene>
<reference evidence="3 4" key="1">
    <citation type="submission" date="2020-02" db="EMBL/GenBank/DDBJ databases">
        <title>A complete genome of a marine bacterium Vibrio sp. ZWAL4003 isolated from the mangrove sediment with the ability to degrade polysaccharides.</title>
        <authorList>
            <person name="Wu J."/>
            <person name="Qu W."/>
            <person name="Zeng R."/>
        </authorList>
    </citation>
    <scope>NUCLEOTIDE SEQUENCE [LARGE SCALE GENOMIC DNA]</scope>
    <source>
        <strain evidence="3 4">ZWAL4003</strain>
    </source>
</reference>
<keyword evidence="4" id="KW-1185">Reference proteome</keyword>
<evidence type="ECO:0000313" key="4">
    <source>
        <dbReference type="Proteomes" id="UP000503003"/>
    </source>
</evidence>
<dbReference type="KEGG" id="vzi:G5S32_19625"/>
<dbReference type="RefSeq" id="WP_165313833.1">
    <property type="nucleotide sequence ID" value="NZ_CP049332.1"/>
</dbReference>
<dbReference type="Gene3D" id="3.40.1440.10">
    <property type="entry name" value="GIY-YIG endonuclease"/>
    <property type="match status" value="1"/>
</dbReference>
<accession>A0A6G7CPU4</accession>
<dbReference type="PANTHER" id="PTHR34477:SF1">
    <property type="entry name" value="UPF0213 PROTEIN YHBQ"/>
    <property type="match status" value="1"/>
</dbReference>
<evidence type="ECO:0000313" key="3">
    <source>
        <dbReference type="EMBL" id="QIH44171.1"/>
    </source>
</evidence>
<comment type="similarity">
    <text evidence="1">Belongs to the UPF0213 family.</text>
</comment>